<feature type="compositionally biased region" description="Acidic residues" evidence="1">
    <location>
        <begin position="94"/>
        <end position="109"/>
    </location>
</feature>
<feature type="transmembrane region" description="Helical" evidence="2">
    <location>
        <begin position="519"/>
        <end position="541"/>
    </location>
</feature>
<sequence>MSRPDLSVGHAGPSRARNFSNASGMSFVSAKSYHSATSNISDTDNLLRVGEGTSSPRPSLTNLSRPQSRASRTTSVTSTGTMVFKKHAGKKDSDAEDGLSSEDEDDGEIEFGSRDGRDSLDYEEDEIPTSSTSDSFSINFSEMEHEDEMSEDIDADSDEPLTRADGQLVAPLILAHPLALFPALSAVPQSFLPAGVALFIPAFCILAALSACAHIVIVYLAWYLKVGSFEQVFAACAGERFGRFGQAVGRGFVVVATLGSSIGWLGTVASLLDPVVQEYLPNGLLRSRIFWTITGGIFTSDSDVAMWRKNRMADWQILPALIPSRSIRHLRALPVAFALLLPLVTFIVIGRTVEVKKAADEAGETIVTAAAAAAATLQHAAESAPEGVTAHIRRGLRGLSPKTAGSGLTTLTMFFTPHLQTLQIHGSLKRVKRQQFAVPILAAGVLILVLALPFALVPYYLLPPAPTAFDQLPRDDGWTNFARVLMCLLVLASISSWLVRGRDSVLVALDVDGGDRYRAGKFVGAGIWVVVVAFAALGGVVADKIELLGVIATLAIGWFLPCKCPRSLQLQRYQSPKLTTSPLLHHHVPRPIPAGDHLPEPRAAAAGPLRARGRTPAHAKPHESGRRRAPRSQRETAAEAPPGPTTVAGSDRLDWVVVRSDQGEWGDRRGSEESGARSGGGGEGKI</sequence>
<feature type="compositionally biased region" description="Polar residues" evidence="1">
    <location>
        <begin position="32"/>
        <end position="44"/>
    </location>
</feature>
<feature type="transmembrane region" description="Helical" evidence="2">
    <location>
        <begin position="332"/>
        <end position="349"/>
    </location>
</feature>
<proteinExistence type="predicted"/>
<feature type="transmembrane region" description="Helical" evidence="2">
    <location>
        <begin position="481"/>
        <end position="499"/>
    </location>
</feature>
<dbReference type="GeneID" id="25990422"/>
<accession>J5RCA3</accession>
<evidence type="ECO:0000313" key="3">
    <source>
        <dbReference type="EMBL" id="EJT51863.1"/>
    </source>
</evidence>
<dbReference type="EMBL" id="ALBS01000044">
    <property type="protein sequence ID" value="EJT51863.1"/>
    <property type="molecule type" value="Genomic_DNA"/>
</dbReference>
<dbReference type="VEuPathDB" id="FungiDB:A1Q1_06910"/>
<dbReference type="AlphaFoldDB" id="J5RCA3"/>
<dbReference type="PANTHER" id="PTHR22950:SF695">
    <property type="entry name" value="AMINO ACID TRANSPORTER TRANSMEMBRANE DOMAIN-CONTAINING PROTEIN"/>
    <property type="match status" value="1"/>
</dbReference>
<feature type="compositionally biased region" description="Basic and acidic residues" evidence="1">
    <location>
        <begin position="620"/>
        <end position="637"/>
    </location>
</feature>
<name>J5RCA3_TRIAS</name>
<evidence type="ECO:0000313" key="4">
    <source>
        <dbReference type="Proteomes" id="UP000002748"/>
    </source>
</evidence>
<comment type="caution">
    <text evidence="3">The sequence shown here is derived from an EMBL/GenBank/DDBJ whole genome shotgun (WGS) entry which is preliminary data.</text>
</comment>
<reference evidence="3 4" key="1">
    <citation type="journal article" date="2012" name="Eukaryot. Cell">
        <title>Draft genome sequence of CBS 2479, the standard type strain of Trichosporon asahii.</title>
        <authorList>
            <person name="Yang R.Y."/>
            <person name="Li H.T."/>
            <person name="Zhu H."/>
            <person name="Zhou G.P."/>
            <person name="Wang M."/>
            <person name="Wang L."/>
        </authorList>
    </citation>
    <scope>NUCLEOTIDE SEQUENCE [LARGE SCALE GENOMIC DNA]</scope>
    <source>
        <strain evidence="4">ATCC 90039 / CBS 2479 / JCM 2466 / KCTC 7840 / NCYC 2677 / UAMH 7654</strain>
    </source>
</reference>
<keyword evidence="2" id="KW-0472">Membrane</keyword>
<feature type="compositionally biased region" description="Polar residues" evidence="1">
    <location>
        <begin position="17"/>
        <end position="26"/>
    </location>
</feature>
<dbReference type="RefSeq" id="XP_014182634.1">
    <property type="nucleotide sequence ID" value="XM_014327159.1"/>
</dbReference>
<dbReference type="HOGENOM" id="CLU_025525_0_0_1"/>
<feature type="compositionally biased region" description="Basic and acidic residues" evidence="1">
    <location>
        <begin position="111"/>
        <end position="120"/>
    </location>
</feature>
<feature type="region of interest" description="Disordered" evidence="1">
    <location>
        <begin position="1"/>
        <end position="136"/>
    </location>
</feature>
<organism evidence="3 4">
    <name type="scientific">Trichosporon asahii var. asahii (strain ATCC 90039 / CBS 2479 / JCM 2466 / KCTC 7840 / NBRC 103889/ NCYC 2677 / UAMH 7654)</name>
    <name type="common">Yeast</name>
    <dbReference type="NCBI Taxonomy" id="1186058"/>
    <lineage>
        <taxon>Eukaryota</taxon>
        <taxon>Fungi</taxon>
        <taxon>Dikarya</taxon>
        <taxon>Basidiomycota</taxon>
        <taxon>Agaricomycotina</taxon>
        <taxon>Tremellomycetes</taxon>
        <taxon>Trichosporonales</taxon>
        <taxon>Trichosporonaceae</taxon>
        <taxon>Trichosporon</taxon>
    </lineage>
</organism>
<gene>
    <name evidence="3" type="ORF">A1Q1_06910</name>
</gene>
<feature type="transmembrane region" description="Helical" evidence="2">
    <location>
        <begin position="199"/>
        <end position="222"/>
    </location>
</feature>
<feature type="compositionally biased region" description="Low complexity" evidence="1">
    <location>
        <begin position="601"/>
        <end position="610"/>
    </location>
</feature>
<keyword evidence="2" id="KW-1133">Transmembrane helix</keyword>
<feature type="compositionally biased region" description="Polar residues" evidence="1">
    <location>
        <begin position="52"/>
        <end position="67"/>
    </location>
</feature>
<dbReference type="Proteomes" id="UP000002748">
    <property type="component" value="Unassembled WGS sequence"/>
</dbReference>
<dbReference type="OrthoDB" id="3360632at2759"/>
<evidence type="ECO:0000256" key="1">
    <source>
        <dbReference type="SAM" id="MobiDB-lite"/>
    </source>
</evidence>
<dbReference type="KEGG" id="tasa:A1Q1_06910"/>
<protein>
    <recommendedName>
        <fullName evidence="5">Amino acid transporter transmembrane domain-containing protein</fullName>
    </recommendedName>
</protein>
<keyword evidence="2" id="KW-0812">Transmembrane</keyword>
<dbReference type="GO" id="GO:0005774">
    <property type="term" value="C:vacuolar membrane"/>
    <property type="evidence" value="ECO:0007669"/>
    <property type="project" value="TreeGrafter"/>
</dbReference>
<feature type="transmembrane region" description="Helical" evidence="2">
    <location>
        <begin position="252"/>
        <end position="272"/>
    </location>
</feature>
<dbReference type="GO" id="GO:0015179">
    <property type="term" value="F:L-amino acid transmembrane transporter activity"/>
    <property type="evidence" value="ECO:0007669"/>
    <property type="project" value="TreeGrafter"/>
</dbReference>
<dbReference type="PANTHER" id="PTHR22950">
    <property type="entry name" value="AMINO ACID TRANSPORTER"/>
    <property type="match status" value="1"/>
</dbReference>
<feature type="compositionally biased region" description="Low complexity" evidence="1">
    <location>
        <begin position="68"/>
        <end position="81"/>
    </location>
</feature>
<feature type="compositionally biased region" description="Basic and acidic residues" evidence="1">
    <location>
        <begin position="661"/>
        <end position="675"/>
    </location>
</feature>
<feature type="compositionally biased region" description="Gly residues" evidence="1">
    <location>
        <begin position="677"/>
        <end position="686"/>
    </location>
</feature>
<evidence type="ECO:0000256" key="2">
    <source>
        <dbReference type="SAM" id="Phobius"/>
    </source>
</evidence>
<evidence type="ECO:0008006" key="5">
    <source>
        <dbReference type="Google" id="ProtNLM"/>
    </source>
</evidence>
<feature type="region of interest" description="Disordered" evidence="1">
    <location>
        <begin position="581"/>
        <end position="686"/>
    </location>
</feature>
<feature type="transmembrane region" description="Helical" evidence="2">
    <location>
        <begin position="436"/>
        <end position="461"/>
    </location>
</feature>
<feature type="transmembrane region" description="Helical" evidence="2">
    <location>
        <begin position="547"/>
        <end position="564"/>
    </location>
</feature>